<dbReference type="InterPro" id="IPR007627">
    <property type="entry name" value="RNA_pol_sigma70_r2"/>
</dbReference>
<evidence type="ECO:0000259" key="6">
    <source>
        <dbReference type="Pfam" id="PF08281"/>
    </source>
</evidence>
<dbReference type="GO" id="GO:0006352">
    <property type="term" value="P:DNA-templated transcription initiation"/>
    <property type="evidence" value="ECO:0007669"/>
    <property type="project" value="InterPro"/>
</dbReference>
<comment type="similarity">
    <text evidence="1">Belongs to the sigma-70 factor family. ECF subfamily.</text>
</comment>
<dbReference type="InterPro" id="IPR013324">
    <property type="entry name" value="RNA_pol_sigma_r3/r4-like"/>
</dbReference>
<gene>
    <name evidence="7" type="ORF">F8A88_01405</name>
</gene>
<dbReference type="InterPro" id="IPR039425">
    <property type="entry name" value="RNA_pol_sigma-70-like"/>
</dbReference>
<comment type="caution">
    <text evidence="7">The sequence shown here is derived from an EMBL/GenBank/DDBJ whole genome shotgun (WGS) entry which is preliminary data.</text>
</comment>
<dbReference type="Gene3D" id="1.10.10.10">
    <property type="entry name" value="Winged helix-like DNA-binding domain superfamily/Winged helix DNA-binding domain"/>
    <property type="match status" value="1"/>
</dbReference>
<dbReference type="SUPFAM" id="SSF88946">
    <property type="entry name" value="Sigma2 domain of RNA polymerase sigma factors"/>
    <property type="match status" value="1"/>
</dbReference>
<dbReference type="Pfam" id="PF04542">
    <property type="entry name" value="Sigma70_r2"/>
    <property type="match status" value="1"/>
</dbReference>
<evidence type="ECO:0000256" key="2">
    <source>
        <dbReference type="ARBA" id="ARBA00023015"/>
    </source>
</evidence>
<dbReference type="InterPro" id="IPR036388">
    <property type="entry name" value="WH-like_DNA-bd_sf"/>
</dbReference>
<dbReference type="AlphaFoldDB" id="A0A6N6N790"/>
<feature type="domain" description="RNA polymerase sigma-70 region 2" evidence="5">
    <location>
        <begin position="27"/>
        <end position="92"/>
    </location>
</feature>
<dbReference type="EMBL" id="WAIE01000001">
    <property type="protein sequence ID" value="KAB1442957.1"/>
    <property type="molecule type" value="Genomic_DNA"/>
</dbReference>
<dbReference type="GO" id="GO:0003677">
    <property type="term" value="F:DNA binding"/>
    <property type="evidence" value="ECO:0007669"/>
    <property type="project" value="InterPro"/>
</dbReference>
<keyword evidence="3" id="KW-0731">Sigma factor</keyword>
<dbReference type="OrthoDB" id="9796555at2"/>
<dbReference type="Pfam" id="PF08281">
    <property type="entry name" value="Sigma70_r4_2"/>
    <property type="match status" value="1"/>
</dbReference>
<evidence type="ECO:0000259" key="5">
    <source>
        <dbReference type="Pfam" id="PF04542"/>
    </source>
</evidence>
<dbReference type="CDD" id="cd06171">
    <property type="entry name" value="Sigma70_r4"/>
    <property type="match status" value="1"/>
</dbReference>
<proteinExistence type="inferred from homology"/>
<dbReference type="Gene3D" id="1.10.1740.10">
    <property type="match status" value="1"/>
</dbReference>
<evidence type="ECO:0000256" key="4">
    <source>
        <dbReference type="ARBA" id="ARBA00023163"/>
    </source>
</evidence>
<dbReference type="SUPFAM" id="SSF88659">
    <property type="entry name" value="Sigma3 and sigma4 domains of RNA polymerase sigma factors"/>
    <property type="match status" value="1"/>
</dbReference>
<dbReference type="Proteomes" id="UP000438699">
    <property type="component" value="Unassembled WGS sequence"/>
</dbReference>
<name>A0A6N6N790_9BACT</name>
<evidence type="ECO:0000256" key="3">
    <source>
        <dbReference type="ARBA" id="ARBA00023082"/>
    </source>
</evidence>
<dbReference type="InterPro" id="IPR013325">
    <property type="entry name" value="RNA_pol_sigma_r2"/>
</dbReference>
<sequence>MTGRHDRSDSQAIQRVLDGDVNAFEVLVNRYQNHAARIVGNHVPHARVSEVVQTVFINAFRSLKTYRGDKPFQNWLSRISVRCCYDFWREEYRNRETPVSSLAKESHDLLEHLGTGRAQEVFEAKSSHEEAVRILDWALEQLSPEDRMVVTLTSLEEKSVAEAAELLGWTKVNVKVRAHRARKKLKTIIEQAN</sequence>
<protein>
    <submittedName>
        <fullName evidence="7">RNA polymerase sigma factor</fullName>
    </submittedName>
</protein>
<feature type="domain" description="RNA polymerase sigma factor 70 region 4 type 2" evidence="6">
    <location>
        <begin position="138"/>
        <end position="185"/>
    </location>
</feature>
<keyword evidence="4" id="KW-0804">Transcription</keyword>
<reference evidence="7 8" key="1">
    <citation type="journal article" date="2017" name="Int. J. Syst. Evol. Microbiol.">
        <title>Desulfovibrio senegalensis sp. nov., a mesophilic sulfate reducer isolated from marine sediment.</title>
        <authorList>
            <person name="Thioye A."/>
            <person name="Gam Z.B.A."/>
            <person name="Mbengue M."/>
            <person name="Cayol J.L."/>
            <person name="Joseph-Bartoli M."/>
            <person name="Toure-Kane C."/>
            <person name="Labat M."/>
        </authorList>
    </citation>
    <scope>NUCLEOTIDE SEQUENCE [LARGE SCALE GENOMIC DNA]</scope>
    <source>
        <strain evidence="7 8">DSM 101509</strain>
    </source>
</reference>
<evidence type="ECO:0000256" key="1">
    <source>
        <dbReference type="ARBA" id="ARBA00010641"/>
    </source>
</evidence>
<evidence type="ECO:0000313" key="7">
    <source>
        <dbReference type="EMBL" id="KAB1442957.1"/>
    </source>
</evidence>
<dbReference type="NCBIfam" id="TIGR02937">
    <property type="entry name" value="sigma70-ECF"/>
    <property type="match status" value="1"/>
</dbReference>
<dbReference type="InterPro" id="IPR013249">
    <property type="entry name" value="RNA_pol_sigma70_r4_t2"/>
</dbReference>
<dbReference type="GO" id="GO:0016987">
    <property type="term" value="F:sigma factor activity"/>
    <property type="evidence" value="ECO:0007669"/>
    <property type="project" value="UniProtKB-KW"/>
</dbReference>
<dbReference type="PANTHER" id="PTHR43133:SF51">
    <property type="entry name" value="RNA POLYMERASE SIGMA FACTOR"/>
    <property type="match status" value="1"/>
</dbReference>
<keyword evidence="8" id="KW-1185">Reference proteome</keyword>
<keyword evidence="2" id="KW-0805">Transcription regulation</keyword>
<dbReference type="InterPro" id="IPR014284">
    <property type="entry name" value="RNA_pol_sigma-70_dom"/>
</dbReference>
<accession>A0A6N6N790</accession>
<dbReference type="RefSeq" id="WP_151149147.1">
    <property type="nucleotide sequence ID" value="NZ_WAIE01000001.1"/>
</dbReference>
<organism evidence="7 8">
    <name type="scientific">Pseudodesulfovibrio senegalensis</name>
    <dbReference type="NCBI Taxonomy" id="1721087"/>
    <lineage>
        <taxon>Bacteria</taxon>
        <taxon>Pseudomonadati</taxon>
        <taxon>Thermodesulfobacteriota</taxon>
        <taxon>Desulfovibrionia</taxon>
        <taxon>Desulfovibrionales</taxon>
        <taxon>Desulfovibrionaceae</taxon>
    </lineage>
</organism>
<dbReference type="PANTHER" id="PTHR43133">
    <property type="entry name" value="RNA POLYMERASE ECF-TYPE SIGMA FACTO"/>
    <property type="match status" value="1"/>
</dbReference>
<evidence type="ECO:0000313" key="8">
    <source>
        <dbReference type="Proteomes" id="UP000438699"/>
    </source>
</evidence>